<reference evidence="10" key="2">
    <citation type="submission" date="2025-09" db="UniProtKB">
        <authorList>
            <consortium name="Ensembl"/>
        </authorList>
    </citation>
    <scope>IDENTIFICATION</scope>
</reference>
<keyword evidence="2 8" id="KW-0812">Transmembrane</keyword>
<evidence type="ECO:0000256" key="1">
    <source>
        <dbReference type="ARBA" id="ARBA00004141"/>
    </source>
</evidence>
<evidence type="ECO:0000256" key="3">
    <source>
        <dbReference type="ARBA" id="ARBA00022989"/>
    </source>
</evidence>
<evidence type="ECO:0000256" key="7">
    <source>
        <dbReference type="ARBA" id="ARBA00023224"/>
    </source>
</evidence>
<dbReference type="SUPFAM" id="SSF81321">
    <property type="entry name" value="Family A G protein-coupled receptor-like"/>
    <property type="match status" value="1"/>
</dbReference>
<evidence type="ECO:0000256" key="2">
    <source>
        <dbReference type="ARBA" id="ARBA00022692"/>
    </source>
</evidence>
<dbReference type="AlphaFoldDB" id="A0A8C5DH59"/>
<organism evidence="10 11">
    <name type="scientific">Gouania willdenowi</name>
    <name type="common">Blunt-snouted clingfish</name>
    <name type="synonym">Lepadogaster willdenowi</name>
    <dbReference type="NCBI Taxonomy" id="441366"/>
    <lineage>
        <taxon>Eukaryota</taxon>
        <taxon>Metazoa</taxon>
        <taxon>Chordata</taxon>
        <taxon>Craniata</taxon>
        <taxon>Vertebrata</taxon>
        <taxon>Euteleostomi</taxon>
        <taxon>Actinopterygii</taxon>
        <taxon>Neopterygii</taxon>
        <taxon>Teleostei</taxon>
        <taxon>Neoteleostei</taxon>
        <taxon>Acanthomorphata</taxon>
        <taxon>Ovalentaria</taxon>
        <taxon>Blenniimorphae</taxon>
        <taxon>Blenniiformes</taxon>
        <taxon>Gobiesocoidei</taxon>
        <taxon>Gobiesocidae</taxon>
        <taxon>Gobiesocinae</taxon>
        <taxon>Gouania</taxon>
    </lineage>
</organism>
<feature type="transmembrane region" description="Helical" evidence="9">
    <location>
        <begin position="25"/>
        <end position="44"/>
    </location>
</feature>
<evidence type="ECO:0000256" key="8">
    <source>
        <dbReference type="RuleBase" id="RU000688"/>
    </source>
</evidence>
<feature type="transmembrane region" description="Helical" evidence="9">
    <location>
        <begin position="51"/>
        <end position="74"/>
    </location>
</feature>
<protein>
    <recommendedName>
        <fullName evidence="12">G-protein coupled receptors family 1 profile domain-containing protein</fullName>
    </recommendedName>
</protein>
<dbReference type="PRINTS" id="PR00237">
    <property type="entry name" value="GPCRRHODOPSN"/>
</dbReference>
<reference evidence="10" key="1">
    <citation type="submission" date="2025-08" db="UniProtKB">
        <authorList>
            <consortium name="Ensembl"/>
        </authorList>
    </citation>
    <scope>IDENTIFICATION</scope>
</reference>
<keyword evidence="4 8" id="KW-0297">G-protein coupled receptor</keyword>
<dbReference type="GO" id="GO:0004930">
    <property type="term" value="F:G protein-coupled receptor activity"/>
    <property type="evidence" value="ECO:0007669"/>
    <property type="project" value="UniProtKB-KW"/>
</dbReference>
<evidence type="ECO:0000313" key="10">
    <source>
        <dbReference type="Ensembl" id="ENSGWIP00000006686.1"/>
    </source>
</evidence>
<keyword evidence="5 9" id="KW-0472">Membrane</keyword>
<comment type="subcellular location">
    <subcellularLocation>
        <location evidence="1">Membrane</location>
        <topology evidence="1">Multi-pass membrane protein</topology>
    </subcellularLocation>
</comment>
<dbReference type="Proteomes" id="UP000694680">
    <property type="component" value="Unassembled WGS sequence"/>
</dbReference>
<evidence type="ECO:0000256" key="4">
    <source>
        <dbReference type="ARBA" id="ARBA00023040"/>
    </source>
</evidence>
<keyword evidence="7 8" id="KW-0807">Transducer</keyword>
<name>A0A8C5DH59_GOUWI</name>
<evidence type="ECO:0000256" key="9">
    <source>
        <dbReference type="SAM" id="Phobius"/>
    </source>
</evidence>
<dbReference type="Gene3D" id="1.20.1070.10">
    <property type="entry name" value="Rhodopsin 7-helix transmembrane proteins"/>
    <property type="match status" value="1"/>
</dbReference>
<evidence type="ECO:0000256" key="6">
    <source>
        <dbReference type="ARBA" id="ARBA00023170"/>
    </source>
</evidence>
<dbReference type="PANTHER" id="PTHR46048:SF7">
    <property type="entry name" value="12-(S)-HYDROXY-5,8,10,14-EICOSATETRAENOIC ACID RECEPTOR"/>
    <property type="match status" value="1"/>
</dbReference>
<keyword evidence="11" id="KW-1185">Reference proteome</keyword>
<dbReference type="PROSITE" id="PS00237">
    <property type="entry name" value="G_PROTEIN_RECEP_F1_1"/>
    <property type="match status" value="1"/>
</dbReference>
<feature type="transmembrane region" description="Helical" evidence="9">
    <location>
        <begin position="108"/>
        <end position="126"/>
    </location>
</feature>
<evidence type="ECO:0000256" key="5">
    <source>
        <dbReference type="ARBA" id="ARBA00023136"/>
    </source>
</evidence>
<proteinExistence type="inferred from homology"/>
<dbReference type="Ensembl" id="ENSGWIT00000007401.1">
    <property type="protein sequence ID" value="ENSGWIP00000006686.1"/>
    <property type="gene ID" value="ENSGWIG00000003891.1"/>
</dbReference>
<dbReference type="PANTHER" id="PTHR46048">
    <property type="entry name" value="HYDROXYCARBOXYLIC ACID RECEPTOR 2"/>
    <property type="match status" value="1"/>
</dbReference>
<evidence type="ECO:0008006" key="12">
    <source>
        <dbReference type="Google" id="ProtNLM"/>
    </source>
</evidence>
<comment type="similarity">
    <text evidence="8">Belongs to the G-protein coupled receptor 1 family.</text>
</comment>
<keyword evidence="6 8" id="KW-0675">Receptor</keyword>
<sequence>MFDSPETASGCLVFDSPSSSSSSTYLFLLAANRAAGIFFLTAVAMDRYLRIVYALWVSLGLWVLIFLATGHLLADEHFFESNNRMQCESFNICTTPSTSSSSFCPPPSWLSAFVLAVALIFITCFLPNTMSRLSLWILKVWYDECSCFEKANVAFYTSECFTYFNSILNPVVYYFSTSSPDMFRLERNTHQSIMLSNDKRHRTVLYTSGS</sequence>
<accession>A0A8C5DH59</accession>
<keyword evidence="3 9" id="KW-1133">Transmembrane helix</keyword>
<dbReference type="GO" id="GO:0016020">
    <property type="term" value="C:membrane"/>
    <property type="evidence" value="ECO:0007669"/>
    <property type="project" value="UniProtKB-SubCell"/>
</dbReference>
<dbReference type="InterPro" id="IPR051893">
    <property type="entry name" value="HCARs"/>
</dbReference>
<evidence type="ECO:0000313" key="11">
    <source>
        <dbReference type="Proteomes" id="UP000694680"/>
    </source>
</evidence>
<dbReference type="InterPro" id="IPR000276">
    <property type="entry name" value="GPCR_Rhodpsn"/>
</dbReference>